<gene>
    <name evidence="1" type="ORF">Glove_74g142</name>
</gene>
<proteinExistence type="predicted"/>
<organism evidence="1 2">
    <name type="scientific">Diversispora epigaea</name>
    <dbReference type="NCBI Taxonomy" id="1348612"/>
    <lineage>
        <taxon>Eukaryota</taxon>
        <taxon>Fungi</taxon>
        <taxon>Fungi incertae sedis</taxon>
        <taxon>Mucoromycota</taxon>
        <taxon>Glomeromycotina</taxon>
        <taxon>Glomeromycetes</taxon>
        <taxon>Diversisporales</taxon>
        <taxon>Diversisporaceae</taxon>
        <taxon>Diversispora</taxon>
    </lineage>
</organism>
<protein>
    <submittedName>
        <fullName evidence="1">Uncharacterized protein</fullName>
    </submittedName>
</protein>
<evidence type="ECO:0000313" key="1">
    <source>
        <dbReference type="EMBL" id="RHZ84898.1"/>
    </source>
</evidence>
<dbReference type="EMBL" id="PQFF01000070">
    <property type="protein sequence ID" value="RHZ84898.1"/>
    <property type="molecule type" value="Genomic_DNA"/>
</dbReference>
<accession>A0A397JDK6</accession>
<dbReference type="AlphaFoldDB" id="A0A397JDK6"/>
<evidence type="ECO:0000313" key="2">
    <source>
        <dbReference type="Proteomes" id="UP000266861"/>
    </source>
</evidence>
<name>A0A397JDK6_9GLOM</name>
<dbReference type="Proteomes" id="UP000266861">
    <property type="component" value="Unassembled WGS sequence"/>
</dbReference>
<sequence>MNTFFINEVSEDFNFLKNNKNVLNLARQFVFENIEEEEELIDNDDELEIINPNIINTEINEEIEIEQTNTSNLSLCVVINTINGKIQRCNSTEKLKGVWQLVGTWQLDSNVAIQTDKELNKLGVCQTHFMFDQNCLYQSGTKSNKDVKQSIIHNRRCKFCNKNYYFFSRGKYCKEHSWEIAEKQIHMACIAQKGCNIFQEFYPIIIKAKSNKRAHYICCNCFKKQGGHLYVRPEKGKIALDCKKENMHLSETSLVLELMNKWILYVAQNESIDYQEKVLTLITPALQQLNSKFEQPIQKPPSLFVFRYIFNDINKKVEDKKPDDWYHIGLIYTLLFKRYQIANERQKQRKQLIISKKIDSKKVERITTMLSSIILTSSFTNTQFWFTRSLASLCRKKKLSSSLHQVLESVNVVSHSIKHERKLEFKQMSNTDPHNIDFKQNSFSWGNIYDTTRSTSHAILRLVFQFTLPIDISSIEDETIELNEHNFTIGLNEDANKVVLSFEDIILQLLSFNNNNNFNRNFNIEIINKKITKTFSNNSHLPSANIVILEAGDNSNSDEDIKQSCDQYFKDLNISTNKYINICCDKAIFRRIMRYYVINSKIRSLLGMWHTSKDYTCSQN</sequence>
<reference evidence="1 2" key="1">
    <citation type="submission" date="2018-08" db="EMBL/GenBank/DDBJ databases">
        <title>Genome and evolution of the arbuscular mycorrhizal fungus Diversispora epigaea (formerly Glomus versiforme) and its bacterial endosymbionts.</title>
        <authorList>
            <person name="Sun X."/>
            <person name="Fei Z."/>
            <person name="Harrison M."/>
        </authorList>
    </citation>
    <scope>NUCLEOTIDE SEQUENCE [LARGE SCALE GENOMIC DNA]</scope>
    <source>
        <strain evidence="1 2">IT104</strain>
    </source>
</reference>
<keyword evidence="2" id="KW-1185">Reference proteome</keyword>
<comment type="caution">
    <text evidence="1">The sequence shown here is derived from an EMBL/GenBank/DDBJ whole genome shotgun (WGS) entry which is preliminary data.</text>
</comment>